<feature type="non-terminal residue" evidence="4">
    <location>
        <position position="100"/>
    </location>
</feature>
<dbReference type="SUPFAM" id="SSF53137">
    <property type="entry name" value="Translational machinery components"/>
    <property type="match status" value="1"/>
</dbReference>
<dbReference type="Proteomes" id="UP000551758">
    <property type="component" value="Unassembled WGS sequence"/>
</dbReference>
<dbReference type="PANTHER" id="PTHR23410">
    <property type="entry name" value="RIBOSOMAL PROTEIN L5-RELATED"/>
    <property type="match status" value="1"/>
</dbReference>
<dbReference type="GO" id="GO:0006412">
    <property type="term" value="P:translation"/>
    <property type="evidence" value="ECO:0007669"/>
    <property type="project" value="InterPro"/>
</dbReference>
<dbReference type="PRINTS" id="PR00058">
    <property type="entry name" value="RIBOSOMALL5"/>
</dbReference>
<comment type="caution">
    <text evidence="4">The sequence shown here is derived from an EMBL/GenBank/DDBJ whole genome shotgun (WGS) entry which is preliminary data.</text>
</comment>
<proteinExistence type="inferred from homology"/>
<dbReference type="Gene3D" id="3.30.420.100">
    <property type="match status" value="1"/>
</dbReference>
<evidence type="ECO:0000256" key="2">
    <source>
        <dbReference type="ARBA" id="ARBA00022980"/>
    </source>
</evidence>
<reference evidence="4 5" key="1">
    <citation type="journal article" date="2020" name="Mol. Biol. Evol.">
        <title>Interspecific Gene Flow and the Evolution of Specialization in Black and White Rhinoceros.</title>
        <authorList>
            <person name="Moodley Y."/>
            <person name="Westbury M.V."/>
            <person name="Russo I.M."/>
            <person name="Gopalakrishnan S."/>
            <person name="Rakotoarivelo A."/>
            <person name="Olsen R.A."/>
            <person name="Prost S."/>
            <person name="Tunstall T."/>
            <person name="Ryder O.A."/>
            <person name="Dalen L."/>
            <person name="Bruford M.W."/>
        </authorList>
    </citation>
    <scope>NUCLEOTIDE SEQUENCE [LARGE SCALE GENOMIC DNA]</scope>
    <source>
        <strain evidence="4">SBR-YM</strain>
        <tissue evidence="4">Skin</tissue>
    </source>
</reference>
<keyword evidence="3" id="KW-0687">Ribonucleoprotein</keyword>
<keyword evidence="5" id="KW-1185">Reference proteome</keyword>
<dbReference type="GO" id="GO:0022625">
    <property type="term" value="C:cytosolic large ribosomal subunit"/>
    <property type="evidence" value="ECO:0007669"/>
    <property type="project" value="TreeGrafter"/>
</dbReference>
<evidence type="ECO:0000256" key="1">
    <source>
        <dbReference type="ARBA" id="ARBA00007116"/>
    </source>
</evidence>
<evidence type="ECO:0000313" key="4">
    <source>
        <dbReference type="EMBL" id="KAF5915233.1"/>
    </source>
</evidence>
<name>A0A7J7EHR7_DICBM</name>
<evidence type="ECO:0008006" key="6">
    <source>
        <dbReference type="Google" id="ProtNLM"/>
    </source>
</evidence>
<sequence>GAVDGGLSSPHRSKRFPGYDSECKEFNAEVHWKHIIGQNIADYLHYLMEEDKDAYKKQFSQYIKNSVTPDITEEMYKKAYEERSSSSAKGKLPQNSGVGC</sequence>
<dbReference type="InterPro" id="IPR005485">
    <property type="entry name" value="Rbsml_uL18_euk_arch"/>
</dbReference>
<dbReference type="GO" id="GO:0000027">
    <property type="term" value="P:ribosomal large subunit assembly"/>
    <property type="evidence" value="ECO:0007669"/>
    <property type="project" value="TreeGrafter"/>
</dbReference>
<evidence type="ECO:0000313" key="5">
    <source>
        <dbReference type="Proteomes" id="UP000551758"/>
    </source>
</evidence>
<dbReference type="EMBL" id="JACDTQ010002883">
    <property type="protein sequence ID" value="KAF5915233.1"/>
    <property type="molecule type" value="Genomic_DNA"/>
</dbReference>
<dbReference type="GO" id="GO:0003735">
    <property type="term" value="F:structural constituent of ribosome"/>
    <property type="evidence" value="ECO:0007669"/>
    <property type="project" value="InterPro"/>
</dbReference>
<gene>
    <name evidence="4" type="ORF">HPG69_011697</name>
</gene>
<accession>A0A7J7EHR7</accession>
<dbReference type="PANTHER" id="PTHR23410:SF12">
    <property type="entry name" value="LARGE RIBOSOMAL SUBUNIT PROTEIN UL18"/>
    <property type="match status" value="1"/>
</dbReference>
<dbReference type="GO" id="GO:0008097">
    <property type="term" value="F:5S rRNA binding"/>
    <property type="evidence" value="ECO:0007669"/>
    <property type="project" value="InterPro"/>
</dbReference>
<keyword evidence="2" id="KW-0689">Ribosomal protein</keyword>
<comment type="similarity">
    <text evidence="1">Belongs to the universal ribosomal protein uL18 family.</text>
</comment>
<dbReference type="AlphaFoldDB" id="A0A7J7EHR7"/>
<organism evidence="4 5">
    <name type="scientific">Diceros bicornis minor</name>
    <name type="common">South-central black rhinoceros</name>
    <dbReference type="NCBI Taxonomy" id="77932"/>
    <lineage>
        <taxon>Eukaryota</taxon>
        <taxon>Metazoa</taxon>
        <taxon>Chordata</taxon>
        <taxon>Craniata</taxon>
        <taxon>Vertebrata</taxon>
        <taxon>Euteleostomi</taxon>
        <taxon>Mammalia</taxon>
        <taxon>Eutheria</taxon>
        <taxon>Laurasiatheria</taxon>
        <taxon>Perissodactyla</taxon>
        <taxon>Rhinocerotidae</taxon>
        <taxon>Diceros</taxon>
    </lineage>
</organism>
<protein>
    <recommendedName>
        <fullName evidence="6">60S ribosomal protein L5</fullName>
    </recommendedName>
</protein>
<evidence type="ECO:0000256" key="3">
    <source>
        <dbReference type="ARBA" id="ARBA00023274"/>
    </source>
</evidence>